<accession>A0A0F9TTR3</accession>
<proteinExistence type="predicted"/>
<reference evidence="1" key="1">
    <citation type="journal article" date="2015" name="Nature">
        <title>Complex archaea that bridge the gap between prokaryotes and eukaryotes.</title>
        <authorList>
            <person name="Spang A."/>
            <person name="Saw J.H."/>
            <person name="Jorgensen S.L."/>
            <person name="Zaremba-Niedzwiedzka K."/>
            <person name="Martijn J."/>
            <person name="Lind A.E."/>
            <person name="van Eijk R."/>
            <person name="Schleper C."/>
            <person name="Guy L."/>
            <person name="Ettema T.J."/>
        </authorList>
    </citation>
    <scope>NUCLEOTIDE SEQUENCE</scope>
</reference>
<name>A0A0F9TTR3_9ZZZZ</name>
<gene>
    <name evidence="1" type="ORF">LCGC14_0305630</name>
</gene>
<sequence>MSLPKYMQPDSVKKTANKKEAKVFKHLVSGALNFKGDFSTSDTLIDNKSTKYKSIRVTEEMLQKIIDDSLAMGKRNSVIILDLPNYYVVGRIVKK</sequence>
<dbReference type="AlphaFoldDB" id="A0A0F9TTR3"/>
<evidence type="ECO:0000313" key="1">
    <source>
        <dbReference type="EMBL" id="KKN82739.1"/>
    </source>
</evidence>
<comment type="caution">
    <text evidence="1">The sequence shown here is derived from an EMBL/GenBank/DDBJ whole genome shotgun (WGS) entry which is preliminary data.</text>
</comment>
<protein>
    <submittedName>
        <fullName evidence="1">Uncharacterized protein</fullName>
    </submittedName>
</protein>
<organism evidence="1">
    <name type="scientific">marine sediment metagenome</name>
    <dbReference type="NCBI Taxonomy" id="412755"/>
    <lineage>
        <taxon>unclassified sequences</taxon>
        <taxon>metagenomes</taxon>
        <taxon>ecological metagenomes</taxon>
    </lineage>
</organism>
<dbReference type="EMBL" id="LAZR01000195">
    <property type="protein sequence ID" value="KKN82739.1"/>
    <property type="molecule type" value="Genomic_DNA"/>
</dbReference>